<evidence type="ECO:0000313" key="2">
    <source>
        <dbReference type="EMBL" id="EST48402.1"/>
    </source>
</evidence>
<accession>V6LUU4</accession>
<sequence length="184" mass="21355">MTIILQVPQINLSSAQFTVIDESNHSLKFLKEHFAQLQSCNQKLTQQLQKYAYSPRTAKKNTQADLTQISFLLSNLIKENQDLKQQQLLKSQITSQDIEINAQSIKLHIEDSYNVQAATLHYRIQGDCDKLIQERQRLTEQMISQEAKIKNLEQQLKSKSNQKIENKNQYQIKIKQGLLSLLDE</sequence>
<organism evidence="2">
    <name type="scientific">Spironucleus salmonicida</name>
    <dbReference type="NCBI Taxonomy" id="348837"/>
    <lineage>
        <taxon>Eukaryota</taxon>
        <taxon>Metamonada</taxon>
        <taxon>Diplomonadida</taxon>
        <taxon>Hexamitidae</taxon>
        <taxon>Hexamitinae</taxon>
        <taxon>Spironucleus</taxon>
    </lineage>
</organism>
<evidence type="ECO:0000313" key="4">
    <source>
        <dbReference type="Proteomes" id="UP000018208"/>
    </source>
</evidence>
<feature type="coiled-coil region" evidence="1">
    <location>
        <begin position="128"/>
        <end position="169"/>
    </location>
</feature>
<reference evidence="2 3" key="1">
    <citation type="journal article" date="2014" name="PLoS Genet.">
        <title>The Genome of Spironucleus salmonicida Highlights a Fish Pathogen Adapted to Fluctuating Environments.</title>
        <authorList>
            <person name="Xu F."/>
            <person name="Jerlstrom-Hultqvist J."/>
            <person name="Einarsson E."/>
            <person name="Astvaldsson A."/>
            <person name="Svard S.G."/>
            <person name="Andersson J.O."/>
        </authorList>
    </citation>
    <scope>NUCLEOTIDE SEQUENCE</scope>
    <source>
        <strain evidence="3">ATCC 50377</strain>
    </source>
</reference>
<gene>
    <name evidence="2" type="ORF">SS50377_11350</name>
    <name evidence="3" type="ORF">SS50377_28219</name>
</gene>
<dbReference type="Proteomes" id="UP000018208">
    <property type="component" value="Unassembled WGS sequence"/>
</dbReference>
<proteinExistence type="predicted"/>
<evidence type="ECO:0000256" key="1">
    <source>
        <dbReference type="SAM" id="Coils"/>
    </source>
</evidence>
<keyword evidence="1" id="KW-0175">Coiled coil</keyword>
<protein>
    <submittedName>
        <fullName evidence="2">Uncharacterized protein</fullName>
    </submittedName>
</protein>
<reference evidence="3" key="2">
    <citation type="submission" date="2020-12" db="EMBL/GenBank/DDBJ databases">
        <title>New Spironucleus salmonicida genome in near-complete chromosomes.</title>
        <authorList>
            <person name="Xu F."/>
            <person name="Kurt Z."/>
            <person name="Jimenez-Gonzalez A."/>
            <person name="Astvaldsson A."/>
            <person name="Andersson J.O."/>
            <person name="Svard S.G."/>
        </authorList>
    </citation>
    <scope>NUCLEOTIDE SEQUENCE</scope>
    <source>
        <strain evidence="3">ATCC 50377</strain>
    </source>
</reference>
<keyword evidence="4" id="KW-1185">Reference proteome</keyword>
<dbReference type="EMBL" id="KI545985">
    <property type="protein sequence ID" value="EST48402.1"/>
    <property type="molecule type" value="Genomic_DNA"/>
</dbReference>
<dbReference type="AlphaFoldDB" id="V6LUU4"/>
<dbReference type="VEuPathDB" id="GiardiaDB:SS50377_28219"/>
<name>V6LUU4_9EUKA</name>
<dbReference type="EMBL" id="AUWU02000008">
    <property type="protein sequence ID" value="KAH0570244.1"/>
    <property type="molecule type" value="Genomic_DNA"/>
</dbReference>
<evidence type="ECO:0000313" key="3">
    <source>
        <dbReference type="EMBL" id="KAH0570244.1"/>
    </source>
</evidence>